<dbReference type="EMBL" id="BRPL01000002">
    <property type="protein sequence ID" value="GLB46368.1"/>
    <property type="molecule type" value="Genomic_DNA"/>
</dbReference>
<evidence type="ECO:0000313" key="3">
    <source>
        <dbReference type="Proteomes" id="UP001144204"/>
    </source>
</evidence>
<organism evidence="2 3">
    <name type="scientific">Philodulcilactobacillus myokoensis</name>
    <dbReference type="NCBI Taxonomy" id="2929573"/>
    <lineage>
        <taxon>Bacteria</taxon>
        <taxon>Bacillati</taxon>
        <taxon>Bacillota</taxon>
        <taxon>Bacilli</taxon>
        <taxon>Lactobacillales</taxon>
        <taxon>Lactobacillaceae</taxon>
        <taxon>Philodulcilactobacillus</taxon>
    </lineage>
</organism>
<evidence type="ECO:0000313" key="2">
    <source>
        <dbReference type="EMBL" id="GLB46368.1"/>
    </source>
</evidence>
<protein>
    <submittedName>
        <fullName evidence="2">Uncharacterized protein</fullName>
    </submittedName>
</protein>
<feature type="transmembrane region" description="Helical" evidence="1">
    <location>
        <begin position="51"/>
        <end position="73"/>
    </location>
</feature>
<gene>
    <name evidence="2" type="ORF">WR164_03470</name>
</gene>
<feature type="transmembrane region" description="Helical" evidence="1">
    <location>
        <begin position="79"/>
        <end position="97"/>
    </location>
</feature>
<dbReference type="Proteomes" id="UP001144204">
    <property type="component" value="Unassembled WGS sequence"/>
</dbReference>
<evidence type="ECO:0000256" key="1">
    <source>
        <dbReference type="SAM" id="Phobius"/>
    </source>
</evidence>
<comment type="caution">
    <text evidence="2">The sequence shown here is derived from an EMBL/GenBank/DDBJ whole genome shotgun (WGS) entry which is preliminary data.</text>
</comment>
<accession>A0A9W6B0G3</accession>
<name>A0A9W6B0G3_9LACO</name>
<sequence>MVQLAFDYQIKHHLKSKFNGATKSKLLLHHQHLKSYRYNGSLINIKREVNFARVTTILYLLFGFIIGLMTMNIENFNLQIFNVLSCLALIVMTLVSLNREVDMVAERNYFADYLQHHPKNELNVALKSKKLLFTKLTITLLTTLVGVVLLLFAGLIN</sequence>
<proteinExistence type="predicted"/>
<keyword evidence="1" id="KW-1133">Transmembrane helix</keyword>
<feature type="transmembrane region" description="Helical" evidence="1">
    <location>
        <begin position="136"/>
        <end position="156"/>
    </location>
</feature>
<keyword evidence="3" id="KW-1185">Reference proteome</keyword>
<reference evidence="2" key="1">
    <citation type="submission" date="2022-07" db="EMBL/GenBank/DDBJ databases">
        <authorList>
            <person name="Kouya T."/>
            <person name="Ishiyama Y."/>
        </authorList>
    </citation>
    <scope>NUCLEOTIDE SEQUENCE</scope>
    <source>
        <strain evidence="2">WR16-4</strain>
    </source>
</reference>
<keyword evidence="1" id="KW-0812">Transmembrane</keyword>
<reference evidence="2" key="2">
    <citation type="journal article" date="2023" name="PLoS ONE">
        <title>Philodulcilactobacillus myokoensis gen. nov., sp. nov., a fructophilic, acidophilic, and agar-phobic lactic acid bacterium isolated from fermented vegetable extracts.</title>
        <authorList>
            <person name="Kouya T."/>
            <person name="Ishiyama Y."/>
            <person name="Ohashi S."/>
            <person name="Kumakubo R."/>
            <person name="Yamazaki T."/>
            <person name="Otaki T."/>
        </authorList>
    </citation>
    <scope>NUCLEOTIDE SEQUENCE</scope>
    <source>
        <strain evidence="2">WR16-4</strain>
    </source>
</reference>
<dbReference type="AlphaFoldDB" id="A0A9W6B0G3"/>
<keyword evidence="1" id="KW-0472">Membrane</keyword>